<dbReference type="RefSeq" id="WP_008336176.1">
    <property type="nucleotide sequence ID" value="NZ_AFRZ01000001.1"/>
</dbReference>
<dbReference type="AlphaFoldDB" id="B6BHU0"/>
<dbReference type="InterPro" id="IPR036249">
    <property type="entry name" value="Thioredoxin-like_sf"/>
</dbReference>
<evidence type="ECO:0000256" key="1">
    <source>
        <dbReference type="ARBA" id="ARBA00022729"/>
    </source>
</evidence>
<protein>
    <submittedName>
        <fullName evidence="2">Putative thioredoxin</fullName>
    </submittedName>
</protein>
<dbReference type="PANTHER" id="PTHR15337">
    <property type="entry name" value="ANTERIOR GRADIENT PROTEIN-RELATED"/>
    <property type="match status" value="1"/>
</dbReference>
<dbReference type="InterPro" id="IPR051099">
    <property type="entry name" value="AGR/TXD"/>
</dbReference>
<dbReference type="STRING" id="929558.SMGD1_1567"/>
<reference evidence="2 3" key="1">
    <citation type="journal article" date="2012" name="Proc. Natl. Acad. Sci. U.S.A.">
        <title>Genome and physiology of a model Epsilonproteobacterium responsible for sulfide detoxification in marine oxygen depletion zones.</title>
        <authorList>
            <person name="Grote J."/>
            <person name="Schott T."/>
            <person name="Bruckner C.G."/>
            <person name="Glockner F.O."/>
            <person name="Jost G."/>
            <person name="Teeling H."/>
            <person name="Labrenz M."/>
            <person name="Jurgens K."/>
        </authorList>
    </citation>
    <scope>NUCLEOTIDE SEQUENCE [LARGE SCALE GENOMIC DNA]</scope>
    <source>
        <strain evidence="2 3">GD1</strain>
    </source>
</reference>
<dbReference type="EMBL" id="AFRZ01000001">
    <property type="protein sequence ID" value="EHP30091.1"/>
    <property type="molecule type" value="Genomic_DNA"/>
</dbReference>
<gene>
    <name evidence="2" type="ORF">SMGD1_1567</name>
</gene>
<dbReference type="eggNOG" id="COG1331">
    <property type="taxonomic scope" value="Bacteria"/>
</dbReference>
<dbReference type="OrthoDB" id="5334769at2"/>
<dbReference type="PANTHER" id="PTHR15337:SF11">
    <property type="entry name" value="THIOREDOXIN DOMAIN-CONTAINING PROTEIN"/>
    <property type="match status" value="1"/>
</dbReference>
<organism evidence="2 3">
    <name type="scientific">Sulfurimonas gotlandica (strain DSM 19862 / JCM 16533 / GD1)</name>
    <dbReference type="NCBI Taxonomy" id="929558"/>
    <lineage>
        <taxon>Bacteria</taxon>
        <taxon>Pseudomonadati</taxon>
        <taxon>Campylobacterota</taxon>
        <taxon>Epsilonproteobacteria</taxon>
        <taxon>Campylobacterales</taxon>
        <taxon>Sulfurimonadaceae</taxon>
        <taxon>Sulfurimonas</taxon>
    </lineage>
</organism>
<evidence type="ECO:0000313" key="3">
    <source>
        <dbReference type="Proteomes" id="UP000006431"/>
    </source>
</evidence>
<name>B6BHU0_SULGG</name>
<keyword evidence="1" id="KW-0732">Signal</keyword>
<dbReference type="Proteomes" id="UP000006431">
    <property type="component" value="Unassembled WGS sequence"/>
</dbReference>
<proteinExistence type="predicted"/>
<accession>B6BHU0</accession>
<dbReference type="Gene3D" id="3.40.30.10">
    <property type="entry name" value="Glutaredoxin"/>
    <property type="match status" value="1"/>
</dbReference>
<comment type="caution">
    <text evidence="2">The sequence shown here is derived from an EMBL/GenBank/DDBJ whole genome shotgun (WGS) entry which is preliminary data.</text>
</comment>
<sequence>MKILIFTIFFISSLYSYELNWLHDYDKALSQAKKEHKDIYLFVGADECRFCDRFKQLTLSKNEVISRLKKEYILLYLSRDQHKIPKQFAIKGVPRHYFLTPQGKIIHDDRGSREPAGFYDMLDEVELKKEP</sequence>
<dbReference type="PATRIC" id="fig|929558.5.peg.1558"/>
<dbReference type="HOGENOM" id="CLU_090389_8_4_7"/>
<dbReference type="SUPFAM" id="SSF52833">
    <property type="entry name" value="Thioredoxin-like"/>
    <property type="match status" value="1"/>
</dbReference>
<evidence type="ECO:0000313" key="2">
    <source>
        <dbReference type="EMBL" id="EHP30091.1"/>
    </source>
</evidence>
<keyword evidence="3" id="KW-1185">Reference proteome</keyword>
<dbReference type="Pfam" id="PF13899">
    <property type="entry name" value="Thioredoxin_7"/>
    <property type="match status" value="1"/>
</dbReference>
<accession>H1FTX7</accession>